<dbReference type="PANTHER" id="PTHR30055:SF222">
    <property type="entry name" value="REGULATORY PROTEIN"/>
    <property type="match status" value="1"/>
</dbReference>
<protein>
    <submittedName>
        <fullName evidence="4">TetR family transcriptional regulator</fullName>
    </submittedName>
</protein>
<dbReference type="SUPFAM" id="SSF46689">
    <property type="entry name" value="Homeodomain-like"/>
    <property type="match status" value="1"/>
</dbReference>
<proteinExistence type="predicted"/>
<evidence type="ECO:0000256" key="2">
    <source>
        <dbReference type="PROSITE-ProRule" id="PRU00335"/>
    </source>
</evidence>
<dbReference type="InterPro" id="IPR001647">
    <property type="entry name" value="HTH_TetR"/>
</dbReference>
<evidence type="ECO:0000256" key="1">
    <source>
        <dbReference type="ARBA" id="ARBA00023125"/>
    </source>
</evidence>
<dbReference type="Proteomes" id="UP000651668">
    <property type="component" value="Unassembled WGS sequence"/>
</dbReference>
<evidence type="ECO:0000313" key="5">
    <source>
        <dbReference type="Proteomes" id="UP000651668"/>
    </source>
</evidence>
<dbReference type="Gene3D" id="1.10.357.10">
    <property type="entry name" value="Tetracycline Repressor, domain 2"/>
    <property type="match status" value="1"/>
</dbReference>
<dbReference type="InterPro" id="IPR009057">
    <property type="entry name" value="Homeodomain-like_sf"/>
</dbReference>
<dbReference type="PRINTS" id="PR00455">
    <property type="entry name" value="HTHTETR"/>
</dbReference>
<feature type="domain" description="HTH tetR-type" evidence="3">
    <location>
        <begin position="6"/>
        <end position="66"/>
    </location>
</feature>
<reference evidence="4" key="2">
    <citation type="submission" date="2020-09" db="EMBL/GenBank/DDBJ databases">
        <authorList>
            <person name="Sun Q."/>
            <person name="Zhou Y."/>
        </authorList>
    </citation>
    <scope>NUCLEOTIDE SEQUENCE</scope>
    <source>
        <strain evidence="4">CGMCC 1.15343</strain>
    </source>
</reference>
<evidence type="ECO:0000259" key="3">
    <source>
        <dbReference type="PROSITE" id="PS50977"/>
    </source>
</evidence>
<sequence>MQSESMDKREKLLQTALELFVKQGFNDTPTSKIAKEAGIATGTLFYFFPTKDELIISLYLKLKGQATESINVALPEVKSTKEVIKTYYEQSLKWSLRNPNEFSFLAQFSNSPYLKKIGADEISAQIAPVLRHFRLAIEEQQVVDIDVNLLYALISNQVFGVNQFLSANKFTKKEQHNIIQDTFFMFWKMIER</sequence>
<dbReference type="AlphaFoldDB" id="A0A916XIA0"/>
<reference evidence="4" key="1">
    <citation type="journal article" date="2014" name="Int. J. Syst. Evol. Microbiol.">
        <title>Complete genome sequence of Corynebacterium casei LMG S-19264T (=DSM 44701T), isolated from a smear-ripened cheese.</title>
        <authorList>
            <consortium name="US DOE Joint Genome Institute (JGI-PGF)"/>
            <person name="Walter F."/>
            <person name="Albersmeier A."/>
            <person name="Kalinowski J."/>
            <person name="Ruckert C."/>
        </authorList>
    </citation>
    <scope>NUCLEOTIDE SEQUENCE</scope>
    <source>
        <strain evidence="4">CGMCC 1.15343</strain>
    </source>
</reference>
<keyword evidence="1 2" id="KW-0238">DNA-binding</keyword>
<dbReference type="PANTHER" id="PTHR30055">
    <property type="entry name" value="HTH-TYPE TRANSCRIPTIONAL REGULATOR RUTR"/>
    <property type="match status" value="1"/>
</dbReference>
<evidence type="ECO:0000313" key="4">
    <source>
        <dbReference type="EMBL" id="GGC75239.1"/>
    </source>
</evidence>
<organism evidence="4 5">
    <name type="scientific">Pedobacter quisquiliarum</name>
    <dbReference type="NCBI Taxonomy" id="1834438"/>
    <lineage>
        <taxon>Bacteria</taxon>
        <taxon>Pseudomonadati</taxon>
        <taxon>Bacteroidota</taxon>
        <taxon>Sphingobacteriia</taxon>
        <taxon>Sphingobacteriales</taxon>
        <taxon>Sphingobacteriaceae</taxon>
        <taxon>Pedobacter</taxon>
    </lineage>
</organism>
<accession>A0A916XIA0</accession>
<dbReference type="Pfam" id="PF00440">
    <property type="entry name" value="TetR_N"/>
    <property type="match status" value="1"/>
</dbReference>
<gene>
    <name evidence="4" type="ORF">GCM10011387_31240</name>
</gene>
<comment type="caution">
    <text evidence="4">The sequence shown here is derived from an EMBL/GenBank/DDBJ whole genome shotgun (WGS) entry which is preliminary data.</text>
</comment>
<dbReference type="PROSITE" id="PS50977">
    <property type="entry name" value="HTH_TETR_2"/>
    <property type="match status" value="1"/>
</dbReference>
<feature type="DNA-binding region" description="H-T-H motif" evidence="2">
    <location>
        <begin position="29"/>
        <end position="48"/>
    </location>
</feature>
<dbReference type="GO" id="GO:0003677">
    <property type="term" value="F:DNA binding"/>
    <property type="evidence" value="ECO:0007669"/>
    <property type="project" value="UniProtKB-UniRule"/>
</dbReference>
<keyword evidence="5" id="KW-1185">Reference proteome</keyword>
<name>A0A916XIA0_9SPHI</name>
<dbReference type="InterPro" id="IPR050109">
    <property type="entry name" value="HTH-type_TetR-like_transc_reg"/>
</dbReference>
<dbReference type="EMBL" id="BMIL01000012">
    <property type="protein sequence ID" value="GGC75239.1"/>
    <property type="molecule type" value="Genomic_DNA"/>
</dbReference>